<evidence type="ECO:0000313" key="3">
    <source>
        <dbReference type="Proteomes" id="UP000258309"/>
    </source>
</evidence>
<dbReference type="Gene3D" id="3.40.630.30">
    <property type="match status" value="1"/>
</dbReference>
<comment type="caution">
    <text evidence="2">The sequence shown here is derived from an EMBL/GenBank/DDBJ whole genome shotgun (WGS) entry which is preliminary data.</text>
</comment>
<dbReference type="PANTHER" id="PTHR20958">
    <property type="entry name" value="GLYCINE N-ACYLTRANSFERASE-LIKE PROTEIN"/>
    <property type="match status" value="1"/>
</dbReference>
<keyword evidence="3" id="KW-1185">Reference proteome</keyword>
<accession>A0A3E2GW49</accession>
<dbReference type="GO" id="GO:0016747">
    <property type="term" value="F:acyltransferase activity, transferring groups other than amino-acyl groups"/>
    <property type="evidence" value="ECO:0007669"/>
    <property type="project" value="InterPro"/>
</dbReference>
<dbReference type="EMBL" id="NCSJ02000342">
    <property type="protein sequence ID" value="RFU25339.1"/>
    <property type="molecule type" value="Genomic_DNA"/>
</dbReference>
<organism evidence="2 3">
    <name type="scientific">Scytalidium lignicola</name>
    <name type="common">Hyphomycete</name>
    <dbReference type="NCBI Taxonomy" id="5539"/>
    <lineage>
        <taxon>Eukaryota</taxon>
        <taxon>Fungi</taxon>
        <taxon>Dikarya</taxon>
        <taxon>Ascomycota</taxon>
        <taxon>Pezizomycotina</taxon>
        <taxon>Leotiomycetes</taxon>
        <taxon>Leotiomycetes incertae sedis</taxon>
        <taxon>Scytalidium</taxon>
    </lineage>
</organism>
<reference evidence="2 3" key="1">
    <citation type="submission" date="2018-05" db="EMBL/GenBank/DDBJ databases">
        <title>Draft genome sequence of Scytalidium lignicola DSM 105466, a ubiquitous saprotrophic fungus.</title>
        <authorList>
            <person name="Buettner E."/>
            <person name="Gebauer A.M."/>
            <person name="Hofrichter M."/>
            <person name="Liers C."/>
            <person name="Kellner H."/>
        </authorList>
    </citation>
    <scope>NUCLEOTIDE SEQUENCE [LARGE SCALE GENOMIC DNA]</scope>
    <source>
        <strain evidence="2 3">DSM 105466</strain>
    </source>
</reference>
<dbReference type="InterPro" id="IPR053225">
    <property type="entry name" value="Acyl-CoA_N-acyltransferase"/>
</dbReference>
<name>A0A3E2GW49_SCYLI</name>
<feature type="domain" description="GCN5-related N-acetyltransferase Rv2170-like" evidence="1">
    <location>
        <begin position="164"/>
        <end position="244"/>
    </location>
</feature>
<dbReference type="AlphaFoldDB" id="A0A3E2GW49"/>
<dbReference type="Pfam" id="PF08445">
    <property type="entry name" value="FR47"/>
    <property type="match status" value="1"/>
</dbReference>
<dbReference type="Proteomes" id="UP000258309">
    <property type="component" value="Unassembled WGS sequence"/>
</dbReference>
<proteinExistence type="predicted"/>
<evidence type="ECO:0000313" key="2">
    <source>
        <dbReference type="EMBL" id="RFU25339.1"/>
    </source>
</evidence>
<dbReference type="SUPFAM" id="SSF55729">
    <property type="entry name" value="Acyl-CoA N-acyltransferases (Nat)"/>
    <property type="match status" value="1"/>
</dbReference>
<feature type="non-terminal residue" evidence="2">
    <location>
        <position position="1"/>
    </location>
</feature>
<dbReference type="STRING" id="5539.A0A3E2GW49"/>
<dbReference type="OMA" id="WTWIDIN"/>
<feature type="non-terminal residue" evidence="2">
    <location>
        <position position="253"/>
    </location>
</feature>
<dbReference type="InterPro" id="IPR013653">
    <property type="entry name" value="GCN5-like_dom"/>
</dbReference>
<dbReference type="PANTHER" id="PTHR20958:SF6">
    <property type="entry name" value="GLYCINE N-ACYLTRANSFERASE-LIKE PROTEIN"/>
    <property type="match status" value="1"/>
</dbReference>
<evidence type="ECO:0000259" key="1">
    <source>
        <dbReference type="Pfam" id="PF08445"/>
    </source>
</evidence>
<dbReference type="InterPro" id="IPR016181">
    <property type="entry name" value="Acyl_CoA_acyltransferase"/>
</dbReference>
<dbReference type="OrthoDB" id="61870at2759"/>
<protein>
    <recommendedName>
        <fullName evidence="1">GCN5-related N-acetyltransferase Rv2170-like domain-containing protein</fullName>
    </recommendedName>
</protein>
<gene>
    <name evidence="2" type="ORF">B7463_g10998</name>
</gene>
<sequence>MDDDSGAVDCDNEFAVAYLDFSRGPETEMWLFSSIEQGSLSEARSRQAEAQITSLLCHVREIEKKLQFIKRDARDCADWKPSRETIPDIEETGENYSNDNTTFQVPVQDRGAATYAAIIRSKLDMGANKKAGYPTCPIANFYTTSTVGLRRTMILLPSAAVVSKTGSPIAWGFLGPDGSLTSLHCEEEYRGKGLAKAVAQKLFRERVKDFGPDGFCHADVAEDNMRSQGVCRSLKGSAVWTTYWTWIDINTPF</sequence>